<gene>
    <name evidence="2" type="ORF">NPIL_651061</name>
</gene>
<dbReference type="AlphaFoldDB" id="A0A8X6U888"/>
<proteinExistence type="predicted"/>
<name>A0A8X6U888_NEPPI</name>
<keyword evidence="3" id="KW-1185">Reference proteome</keyword>
<feature type="compositionally biased region" description="Polar residues" evidence="1">
    <location>
        <begin position="9"/>
        <end position="24"/>
    </location>
</feature>
<feature type="region of interest" description="Disordered" evidence="1">
    <location>
        <begin position="1"/>
        <end position="24"/>
    </location>
</feature>
<reference evidence="2" key="1">
    <citation type="submission" date="2020-08" db="EMBL/GenBank/DDBJ databases">
        <title>Multicomponent nature underlies the extraordinary mechanical properties of spider dragline silk.</title>
        <authorList>
            <person name="Kono N."/>
            <person name="Nakamura H."/>
            <person name="Mori M."/>
            <person name="Yoshida Y."/>
            <person name="Ohtoshi R."/>
            <person name="Malay A.D."/>
            <person name="Moran D.A.P."/>
            <person name="Tomita M."/>
            <person name="Numata K."/>
            <person name="Arakawa K."/>
        </authorList>
    </citation>
    <scope>NUCLEOTIDE SEQUENCE</scope>
</reference>
<evidence type="ECO:0000313" key="3">
    <source>
        <dbReference type="Proteomes" id="UP000887013"/>
    </source>
</evidence>
<accession>A0A8X6U888</accession>
<evidence type="ECO:0000256" key="1">
    <source>
        <dbReference type="SAM" id="MobiDB-lite"/>
    </source>
</evidence>
<protein>
    <submittedName>
        <fullName evidence="2">Uncharacterized protein</fullName>
    </submittedName>
</protein>
<evidence type="ECO:0000313" key="2">
    <source>
        <dbReference type="EMBL" id="GFT84506.1"/>
    </source>
</evidence>
<sequence>MQGKVDTIRQPTAFRSVTGQKRSTKILPQTESASKEGYHYSLVVGKWNHLESGEIITSKKYYQEIGKMYQKTAKFMTIIDQLKRMNSSP</sequence>
<dbReference type="Proteomes" id="UP000887013">
    <property type="component" value="Unassembled WGS sequence"/>
</dbReference>
<dbReference type="EMBL" id="BMAW01119407">
    <property type="protein sequence ID" value="GFT84506.1"/>
    <property type="molecule type" value="Genomic_DNA"/>
</dbReference>
<organism evidence="2 3">
    <name type="scientific">Nephila pilipes</name>
    <name type="common">Giant wood spider</name>
    <name type="synonym">Nephila maculata</name>
    <dbReference type="NCBI Taxonomy" id="299642"/>
    <lineage>
        <taxon>Eukaryota</taxon>
        <taxon>Metazoa</taxon>
        <taxon>Ecdysozoa</taxon>
        <taxon>Arthropoda</taxon>
        <taxon>Chelicerata</taxon>
        <taxon>Arachnida</taxon>
        <taxon>Araneae</taxon>
        <taxon>Araneomorphae</taxon>
        <taxon>Entelegynae</taxon>
        <taxon>Araneoidea</taxon>
        <taxon>Nephilidae</taxon>
        <taxon>Nephila</taxon>
    </lineage>
</organism>
<comment type="caution">
    <text evidence="2">The sequence shown here is derived from an EMBL/GenBank/DDBJ whole genome shotgun (WGS) entry which is preliminary data.</text>
</comment>